<feature type="compositionally biased region" description="Low complexity" evidence="1">
    <location>
        <begin position="75"/>
        <end position="85"/>
    </location>
</feature>
<feature type="compositionally biased region" description="Polar residues" evidence="1">
    <location>
        <begin position="101"/>
        <end position="114"/>
    </location>
</feature>
<evidence type="ECO:0000313" key="2">
    <source>
        <dbReference type="EMBL" id="EAX88451.1"/>
    </source>
</evidence>
<dbReference type="InParanoid" id="A2G318"/>
<protein>
    <submittedName>
        <fullName evidence="2">Uncharacterized protein</fullName>
    </submittedName>
</protein>
<dbReference type="KEGG" id="tva:4746111"/>
<reference evidence="2" key="1">
    <citation type="submission" date="2006-10" db="EMBL/GenBank/DDBJ databases">
        <authorList>
            <person name="Amadeo P."/>
            <person name="Zhao Q."/>
            <person name="Wortman J."/>
            <person name="Fraser-Liggett C."/>
            <person name="Carlton J."/>
        </authorList>
    </citation>
    <scope>NUCLEOTIDE SEQUENCE</scope>
    <source>
        <strain evidence="2">G3</strain>
    </source>
</reference>
<keyword evidence="3" id="KW-1185">Reference proteome</keyword>
<name>A2G318_TRIV3</name>
<organism evidence="2 3">
    <name type="scientific">Trichomonas vaginalis (strain ATCC PRA-98 / G3)</name>
    <dbReference type="NCBI Taxonomy" id="412133"/>
    <lineage>
        <taxon>Eukaryota</taxon>
        <taxon>Metamonada</taxon>
        <taxon>Parabasalia</taxon>
        <taxon>Trichomonadida</taxon>
        <taxon>Trichomonadidae</taxon>
        <taxon>Trichomonas</taxon>
    </lineage>
</organism>
<feature type="compositionally biased region" description="Low complexity" evidence="1">
    <location>
        <begin position="52"/>
        <end position="63"/>
    </location>
</feature>
<accession>A2G318</accession>
<gene>
    <name evidence="2" type="ORF">TVAG_331670</name>
</gene>
<dbReference type="VEuPathDB" id="TrichDB:TVAG_331670"/>
<sequence length="203" mass="23101">MSRKSTPHNSRTTNSTRTSNEHFSHSKSSIKSSQKSLSSVKKQETKSDNEEYYSNEYYSYSSNPEPPEENKSKSKSSIQSPKAPSNRSAKKTASVRDILVSGQSSSIQTDSIYTHSFHGKVDSPKPQGPPPLKRTFIDESSDSDDFGEIDDINESHSHAFVYRKPEWKFPVKRVTRNEDEGLYDTLRERFSVKNIVSKLKRTQ</sequence>
<proteinExistence type="predicted"/>
<dbReference type="AlphaFoldDB" id="A2G318"/>
<feature type="region of interest" description="Disordered" evidence="1">
    <location>
        <begin position="1"/>
        <end position="145"/>
    </location>
</feature>
<feature type="compositionally biased region" description="Low complexity" evidence="1">
    <location>
        <begin position="9"/>
        <end position="18"/>
    </location>
</feature>
<dbReference type="VEuPathDB" id="TrichDB:TVAGG3_0669170"/>
<dbReference type="Proteomes" id="UP000001542">
    <property type="component" value="Unassembled WGS sequence"/>
</dbReference>
<dbReference type="EMBL" id="DS114308">
    <property type="protein sequence ID" value="EAX88451.1"/>
    <property type="molecule type" value="Genomic_DNA"/>
</dbReference>
<reference evidence="2" key="2">
    <citation type="journal article" date="2007" name="Science">
        <title>Draft genome sequence of the sexually transmitted pathogen Trichomonas vaginalis.</title>
        <authorList>
            <person name="Carlton J.M."/>
            <person name="Hirt R.P."/>
            <person name="Silva J.C."/>
            <person name="Delcher A.L."/>
            <person name="Schatz M."/>
            <person name="Zhao Q."/>
            <person name="Wortman J.R."/>
            <person name="Bidwell S.L."/>
            <person name="Alsmark U.C.M."/>
            <person name="Besteiro S."/>
            <person name="Sicheritz-Ponten T."/>
            <person name="Noel C.J."/>
            <person name="Dacks J.B."/>
            <person name="Foster P.G."/>
            <person name="Simillion C."/>
            <person name="Van de Peer Y."/>
            <person name="Miranda-Saavedra D."/>
            <person name="Barton G.J."/>
            <person name="Westrop G.D."/>
            <person name="Mueller S."/>
            <person name="Dessi D."/>
            <person name="Fiori P.L."/>
            <person name="Ren Q."/>
            <person name="Paulsen I."/>
            <person name="Zhang H."/>
            <person name="Bastida-Corcuera F.D."/>
            <person name="Simoes-Barbosa A."/>
            <person name="Brown M.T."/>
            <person name="Hayes R.D."/>
            <person name="Mukherjee M."/>
            <person name="Okumura C.Y."/>
            <person name="Schneider R."/>
            <person name="Smith A.J."/>
            <person name="Vanacova S."/>
            <person name="Villalvazo M."/>
            <person name="Haas B.J."/>
            <person name="Pertea M."/>
            <person name="Feldblyum T.V."/>
            <person name="Utterback T.R."/>
            <person name="Shu C.L."/>
            <person name="Osoegawa K."/>
            <person name="de Jong P.J."/>
            <person name="Hrdy I."/>
            <person name="Horvathova L."/>
            <person name="Zubacova Z."/>
            <person name="Dolezal P."/>
            <person name="Malik S.B."/>
            <person name="Logsdon J.M. Jr."/>
            <person name="Henze K."/>
            <person name="Gupta A."/>
            <person name="Wang C.C."/>
            <person name="Dunne R.L."/>
            <person name="Upcroft J.A."/>
            <person name="Upcroft P."/>
            <person name="White O."/>
            <person name="Salzberg S.L."/>
            <person name="Tang P."/>
            <person name="Chiu C.-H."/>
            <person name="Lee Y.-S."/>
            <person name="Embley T.M."/>
            <person name="Coombs G.H."/>
            <person name="Mottram J.C."/>
            <person name="Tachezy J."/>
            <person name="Fraser-Liggett C.M."/>
            <person name="Johnson P.J."/>
        </authorList>
    </citation>
    <scope>NUCLEOTIDE SEQUENCE [LARGE SCALE GENOMIC DNA]</scope>
    <source>
        <strain evidence="2">G3</strain>
    </source>
</reference>
<evidence type="ECO:0000313" key="3">
    <source>
        <dbReference type="Proteomes" id="UP000001542"/>
    </source>
</evidence>
<feature type="compositionally biased region" description="Low complexity" evidence="1">
    <location>
        <begin position="26"/>
        <end position="40"/>
    </location>
</feature>
<evidence type="ECO:0000256" key="1">
    <source>
        <dbReference type="SAM" id="MobiDB-lite"/>
    </source>
</evidence>